<reference evidence="1 2" key="1">
    <citation type="journal article" date="2010" name="BMC Genomics">
        <title>Genome sequence of the pattern forming Paenibacillus vortex bacterium reveals potential for thriving in complex environments.</title>
        <authorList>
            <person name="Sirota-Madi A."/>
            <person name="Olender T."/>
            <person name="Helman Y."/>
            <person name="Ingham C."/>
            <person name="Brainis I."/>
            <person name="Roth D."/>
            <person name="Hagi E."/>
            <person name="Brodsky L."/>
            <person name="Leshkowitz D."/>
            <person name="Galatenko V."/>
            <person name="Nikolaev V."/>
            <person name="Mugasimangalam R.C."/>
            <person name="Bransburg-Zabary S."/>
            <person name="Gutnick D.L."/>
            <person name="Lancet D."/>
            <person name="Ben-Jacob E."/>
        </authorList>
    </citation>
    <scope>NUCLEOTIDE SEQUENCE [LARGE SCALE GENOMIC DNA]</scope>
    <source>
        <strain evidence="1 2">V453</strain>
    </source>
</reference>
<dbReference type="EMBL" id="ADHJ01000012">
    <property type="protein sequence ID" value="EFU42759.1"/>
    <property type="molecule type" value="Genomic_DNA"/>
</dbReference>
<accession>A0A2R9SZA8</accession>
<dbReference type="AlphaFoldDB" id="A0A2R9SZA8"/>
<evidence type="ECO:0000313" key="2">
    <source>
        <dbReference type="Proteomes" id="UP000003094"/>
    </source>
</evidence>
<keyword evidence="2" id="KW-1185">Reference proteome</keyword>
<sequence length="43" mass="4779">MNNKKTASLLHLERGRFGCSGPLLGTLLESRLNSTRMLERSCS</sequence>
<evidence type="ECO:0000313" key="1">
    <source>
        <dbReference type="EMBL" id="EFU42759.1"/>
    </source>
</evidence>
<protein>
    <submittedName>
        <fullName evidence="1">Uncharacterized protein</fullName>
    </submittedName>
</protein>
<dbReference type="KEGG" id="pvo:PVOR_05945"/>
<dbReference type="RefSeq" id="WP_006208077.1">
    <property type="nucleotide sequence ID" value="NZ_ADHJ01000012.1"/>
</dbReference>
<dbReference type="Proteomes" id="UP000003094">
    <property type="component" value="Unassembled WGS sequence"/>
</dbReference>
<name>A0A2R9SZA8_9BACL</name>
<proteinExistence type="predicted"/>
<comment type="caution">
    <text evidence="1">The sequence shown here is derived from an EMBL/GenBank/DDBJ whole genome shotgun (WGS) entry which is preliminary data.</text>
</comment>
<gene>
    <name evidence="1" type="ORF">PVOR_05945</name>
</gene>
<organism evidence="1 2">
    <name type="scientific">Paenibacillus vortex V453</name>
    <dbReference type="NCBI Taxonomy" id="715225"/>
    <lineage>
        <taxon>Bacteria</taxon>
        <taxon>Bacillati</taxon>
        <taxon>Bacillota</taxon>
        <taxon>Bacilli</taxon>
        <taxon>Bacillales</taxon>
        <taxon>Paenibacillaceae</taxon>
        <taxon>Paenibacillus</taxon>
    </lineage>
</organism>